<sequence>VGTRVTRQPPQIWSQPAGTCSDRRQSNASQDKISCQDFQGLGGGHLSARVRRGQMSSEKLREVESFENVIDDRQGTYELRV</sequence>
<accession>A0A6V8PP45</accession>
<feature type="compositionally biased region" description="Polar residues" evidence="1">
    <location>
        <begin position="1"/>
        <end position="18"/>
    </location>
</feature>
<organism evidence="2 3">
    <name type="scientific">Candidatus Hakubella thermalkaliphila</name>
    <dbReference type="NCBI Taxonomy" id="2754717"/>
    <lineage>
        <taxon>Bacteria</taxon>
        <taxon>Bacillati</taxon>
        <taxon>Actinomycetota</taxon>
        <taxon>Actinomycetota incertae sedis</taxon>
        <taxon>Candidatus Hakubellales</taxon>
        <taxon>Candidatus Hakubellaceae</taxon>
        <taxon>Candidatus Hakubella</taxon>
    </lineage>
</organism>
<evidence type="ECO:0000256" key="1">
    <source>
        <dbReference type="SAM" id="MobiDB-lite"/>
    </source>
</evidence>
<gene>
    <name evidence="2" type="ORF">HKBW3S42_01891</name>
</gene>
<feature type="non-terminal residue" evidence="2">
    <location>
        <position position="1"/>
    </location>
</feature>
<reference evidence="2 3" key="1">
    <citation type="journal article" date="2020" name="Front. Microbiol.">
        <title>Single-cell genomics of novel Actinobacteria with the Wood-Ljungdahl pathway discovered in a serpentinizing system.</title>
        <authorList>
            <person name="Merino N."/>
            <person name="Kawai M."/>
            <person name="Boyd E.S."/>
            <person name="Colman D.R."/>
            <person name="McGlynn S.E."/>
            <person name="Nealson K.H."/>
            <person name="Kurokawa K."/>
            <person name="Hongoh Y."/>
        </authorList>
    </citation>
    <scope>NUCLEOTIDE SEQUENCE [LARGE SCALE GENOMIC DNA]</scope>
    <source>
        <strain evidence="2 3">S42</strain>
    </source>
</reference>
<evidence type="ECO:0000313" key="2">
    <source>
        <dbReference type="EMBL" id="GFP33554.1"/>
    </source>
</evidence>
<dbReference type="Proteomes" id="UP000568877">
    <property type="component" value="Unassembled WGS sequence"/>
</dbReference>
<name>A0A6V8PP45_9ACTN</name>
<evidence type="ECO:0000313" key="3">
    <source>
        <dbReference type="Proteomes" id="UP000568877"/>
    </source>
</evidence>
<protein>
    <submittedName>
        <fullName evidence="2">Uncharacterized protein</fullName>
    </submittedName>
</protein>
<dbReference type="EMBL" id="BLSA01000555">
    <property type="protein sequence ID" value="GFP33554.1"/>
    <property type="molecule type" value="Genomic_DNA"/>
</dbReference>
<feature type="region of interest" description="Disordered" evidence="1">
    <location>
        <begin position="1"/>
        <end position="31"/>
    </location>
</feature>
<comment type="caution">
    <text evidence="2">The sequence shown here is derived from an EMBL/GenBank/DDBJ whole genome shotgun (WGS) entry which is preliminary data.</text>
</comment>
<dbReference type="AlphaFoldDB" id="A0A6V8PP45"/>
<proteinExistence type="predicted"/>